<proteinExistence type="predicted"/>
<keyword evidence="3" id="KW-1185">Reference proteome</keyword>
<dbReference type="EMBL" id="JADYXP020000001">
    <property type="protein sequence ID" value="KAL0133546.1"/>
    <property type="molecule type" value="Genomic_DNA"/>
</dbReference>
<evidence type="ECO:0008006" key="4">
    <source>
        <dbReference type="Google" id="ProtNLM"/>
    </source>
</evidence>
<dbReference type="Proteomes" id="UP001430953">
    <property type="component" value="Unassembled WGS sequence"/>
</dbReference>
<gene>
    <name evidence="2" type="ORF">PUN28_000937</name>
</gene>
<evidence type="ECO:0000313" key="2">
    <source>
        <dbReference type="EMBL" id="KAL0133546.1"/>
    </source>
</evidence>
<keyword evidence="1" id="KW-0472">Membrane</keyword>
<feature type="transmembrane region" description="Helical" evidence="1">
    <location>
        <begin position="173"/>
        <end position="196"/>
    </location>
</feature>
<evidence type="ECO:0000256" key="1">
    <source>
        <dbReference type="SAM" id="Phobius"/>
    </source>
</evidence>
<dbReference type="AlphaFoldDB" id="A0AAW2H2F1"/>
<keyword evidence="1" id="KW-0812">Transmembrane</keyword>
<keyword evidence="1" id="KW-1133">Transmembrane helix</keyword>
<organism evidence="2 3">
    <name type="scientific">Cardiocondyla obscurior</name>
    <dbReference type="NCBI Taxonomy" id="286306"/>
    <lineage>
        <taxon>Eukaryota</taxon>
        <taxon>Metazoa</taxon>
        <taxon>Ecdysozoa</taxon>
        <taxon>Arthropoda</taxon>
        <taxon>Hexapoda</taxon>
        <taxon>Insecta</taxon>
        <taxon>Pterygota</taxon>
        <taxon>Neoptera</taxon>
        <taxon>Endopterygota</taxon>
        <taxon>Hymenoptera</taxon>
        <taxon>Apocrita</taxon>
        <taxon>Aculeata</taxon>
        <taxon>Formicoidea</taxon>
        <taxon>Formicidae</taxon>
        <taxon>Myrmicinae</taxon>
        <taxon>Cardiocondyla</taxon>
    </lineage>
</organism>
<protein>
    <recommendedName>
        <fullName evidence="4">HEPN domain-containing protein</fullName>
    </recommendedName>
</protein>
<name>A0AAW2H2F1_9HYME</name>
<sequence>MEKISITSQMLRAAVEELQKFQLFVKLQNLRDYIQGHYPVETDITVFEQELQEALKHAVRIGLLIKHGYDQYYIPTLREEANAVKTAFNAFSEIYKKVINFKTWNKNLRINDTKRPYQKQIKYTNPSKNNETNANKDSDYFFLIRGIITTGVRVQRKNYLYHKTLVRHYPHKFLLFLFLRLLHVPSFCVSLPFVFYSHQFLSVRRFLIKVLLWLKVY</sequence>
<reference evidence="2 3" key="1">
    <citation type="submission" date="2023-03" db="EMBL/GenBank/DDBJ databases">
        <title>High recombination rates correlate with genetic variation in Cardiocondyla obscurior ants.</title>
        <authorList>
            <person name="Errbii M."/>
        </authorList>
    </citation>
    <scope>NUCLEOTIDE SEQUENCE [LARGE SCALE GENOMIC DNA]</scope>
    <source>
        <strain evidence="2">Alpha-2009</strain>
        <tissue evidence="2">Whole body</tissue>
    </source>
</reference>
<accession>A0AAW2H2F1</accession>
<evidence type="ECO:0000313" key="3">
    <source>
        <dbReference type="Proteomes" id="UP001430953"/>
    </source>
</evidence>
<comment type="caution">
    <text evidence="2">The sequence shown here is derived from an EMBL/GenBank/DDBJ whole genome shotgun (WGS) entry which is preliminary data.</text>
</comment>